<evidence type="ECO:0000313" key="1">
    <source>
        <dbReference type="EMBL" id="KAF2302545.1"/>
    </source>
</evidence>
<accession>A0A6A6LQ30</accession>
<dbReference type="GO" id="GO:0003677">
    <property type="term" value="F:DNA binding"/>
    <property type="evidence" value="ECO:0007669"/>
    <property type="project" value="TreeGrafter"/>
</dbReference>
<keyword evidence="2" id="KW-1185">Reference proteome</keyword>
<dbReference type="PANTHER" id="PTHR11455">
    <property type="entry name" value="CRYPTOCHROME"/>
    <property type="match status" value="1"/>
</dbReference>
<protein>
    <submittedName>
        <fullName evidence="1">Uncharacterized protein</fullName>
    </submittedName>
</protein>
<dbReference type="GO" id="GO:0043153">
    <property type="term" value="P:entrainment of circadian clock by photoperiod"/>
    <property type="evidence" value="ECO:0007669"/>
    <property type="project" value="TreeGrafter"/>
</dbReference>
<proteinExistence type="predicted"/>
<name>A0A6A6LQ30_HEVBR</name>
<organism evidence="1 2">
    <name type="scientific">Hevea brasiliensis</name>
    <name type="common">Para rubber tree</name>
    <name type="synonym">Siphonia brasiliensis</name>
    <dbReference type="NCBI Taxonomy" id="3981"/>
    <lineage>
        <taxon>Eukaryota</taxon>
        <taxon>Viridiplantae</taxon>
        <taxon>Streptophyta</taxon>
        <taxon>Embryophyta</taxon>
        <taxon>Tracheophyta</taxon>
        <taxon>Spermatophyta</taxon>
        <taxon>Magnoliopsida</taxon>
        <taxon>eudicotyledons</taxon>
        <taxon>Gunneridae</taxon>
        <taxon>Pentapetalae</taxon>
        <taxon>rosids</taxon>
        <taxon>fabids</taxon>
        <taxon>Malpighiales</taxon>
        <taxon>Euphorbiaceae</taxon>
        <taxon>Crotonoideae</taxon>
        <taxon>Micrandreae</taxon>
        <taxon>Hevea</taxon>
    </lineage>
</organism>
<dbReference type="InterPro" id="IPR014729">
    <property type="entry name" value="Rossmann-like_a/b/a_fold"/>
</dbReference>
<dbReference type="Gene3D" id="3.40.50.620">
    <property type="entry name" value="HUPs"/>
    <property type="match status" value="1"/>
</dbReference>
<dbReference type="GO" id="GO:0005634">
    <property type="term" value="C:nucleus"/>
    <property type="evidence" value="ECO:0007669"/>
    <property type="project" value="TreeGrafter"/>
</dbReference>
<dbReference type="GO" id="GO:0071949">
    <property type="term" value="F:FAD binding"/>
    <property type="evidence" value="ECO:0007669"/>
    <property type="project" value="TreeGrafter"/>
</dbReference>
<gene>
    <name evidence="1" type="ORF">GH714_037679</name>
</gene>
<dbReference type="Proteomes" id="UP000467840">
    <property type="component" value="Chromosome 4"/>
</dbReference>
<evidence type="ECO:0000313" key="2">
    <source>
        <dbReference type="Proteomes" id="UP000467840"/>
    </source>
</evidence>
<dbReference type="EMBL" id="JAAGAX010000010">
    <property type="protein sequence ID" value="KAF2302545.1"/>
    <property type="molecule type" value="Genomic_DNA"/>
</dbReference>
<sequence>MHLQLGIFSPVSHTLFNPEDIIQKNGGKPPLSYQSFVKVAGQPSWASSPISTTISSLPCVGEIGSCEISKVPTVEELGYEDIEQYEWTPFRGGESEALKRLRESINNKDVEVAIMQLTFLDIAGVGGKFEKLRVTLLRL</sequence>
<reference evidence="1 2" key="1">
    <citation type="journal article" date="2020" name="Mol. Plant">
        <title>The Chromosome-Based Rubber Tree Genome Provides New Insights into Spurge Genome Evolution and Rubber Biosynthesis.</title>
        <authorList>
            <person name="Liu J."/>
            <person name="Shi C."/>
            <person name="Shi C.C."/>
            <person name="Li W."/>
            <person name="Zhang Q.J."/>
            <person name="Zhang Y."/>
            <person name="Li K."/>
            <person name="Lu H.F."/>
            <person name="Shi C."/>
            <person name="Zhu S.T."/>
            <person name="Xiao Z.Y."/>
            <person name="Nan H."/>
            <person name="Yue Y."/>
            <person name="Zhu X.G."/>
            <person name="Wu Y."/>
            <person name="Hong X.N."/>
            <person name="Fan G.Y."/>
            <person name="Tong Y."/>
            <person name="Zhang D."/>
            <person name="Mao C.L."/>
            <person name="Liu Y.L."/>
            <person name="Hao S.J."/>
            <person name="Liu W.Q."/>
            <person name="Lv M.Q."/>
            <person name="Zhang H.B."/>
            <person name="Liu Y."/>
            <person name="Hu-Tang G.R."/>
            <person name="Wang J.P."/>
            <person name="Wang J.H."/>
            <person name="Sun Y.H."/>
            <person name="Ni S.B."/>
            <person name="Chen W.B."/>
            <person name="Zhang X.C."/>
            <person name="Jiao Y.N."/>
            <person name="Eichler E.E."/>
            <person name="Li G.H."/>
            <person name="Liu X."/>
            <person name="Gao L.Z."/>
        </authorList>
    </citation>
    <scope>NUCLEOTIDE SEQUENCE [LARGE SCALE GENOMIC DNA]</scope>
    <source>
        <strain evidence="2">cv. GT1</strain>
        <tissue evidence="1">Leaf</tissue>
    </source>
</reference>
<dbReference type="GO" id="GO:0032922">
    <property type="term" value="P:circadian regulation of gene expression"/>
    <property type="evidence" value="ECO:0007669"/>
    <property type="project" value="TreeGrafter"/>
</dbReference>
<dbReference type="GO" id="GO:0003904">
    <property type="term" value="F:deoxyribodipyrimidine photo-lyase activity"/>
    <property type="evidence" value="ECO:0007669"/>
    <property type="project" value="TreeGrafter"/>
</dbReference>
<dbReference type="AlphaFoldDB" id="A0A6A6LQ30"/>
<dbReference type="Gene3D" id="1.25.40.80">
    <property type="match status" value="1"/>
</dbReference>
<dbReference type="GO" id="GO:0005737">
    <property type="term" value="C:cytoplasm"/>
    <property type="evidence" value="ECO:0007669"/>
    <property type="project" value="TreeGrafter"/>
</dbReference>
<dbReference type="PANTHER" id="PTHR11455:SF9">
    <property type="entry name" value="CRYPTOCHROME CIRCADIAN CLOCK 5 ISOFORM X1"/>
    <property type="match status" value="1"/>
</dbReference>
<comment type="caution">
    <text evidence="1">The sequence shown here is derived from an EMBL/GenBank/DDBJ whole genome shotgun (WGS) entry which is preliminary data.</text>
</comment>
<dbReference type="InterPro" id="IPR002081">
    <property type="entry name" value="Cryptochrome/DNA_photolyase_1"/>
</dbReference>